<protein>
    <submittedName>
        <fullName evidence="1">Uncharacterized protein</fullName>
    </submittedName>
</protein>
<evidence type="ECO:0000313" key="1">
    <source>
        <dbReference type="EMBL" id="ETW27895.1"/>
    </source>
</evidence>
<dbReference type="AlphaFoldDB" id="A0A024VIA2"/>
<accession>A0A024VIA2</accession>
<dbReference type="EMBL" id="KI928042">
    <property type="protein sequence ID" value="ETW27895.1"/>
    <property type="molecule type" value="Genomic_DNA"/>
</dbReference>
<sequence length="131" mass="15932">MKCPTNNIEDDTINTTTNYNMDKENLINYEYCTNKKKNFIENTFFINDNSSSTSSCILHPNDFYNYLYNEELKKYIYNDTKYNQINIYDKSIYQKLKQKEKDKKKIYHKENSILQIQSYLDHKIVKKNIYI</sequence>
<proteinExistence type="predicted"/>
<dbReference type="Proteomes" id="UP000030656">
    <property type="component" value="Unassembled WGS sequence"/>
</dbReference>
<gene>
    <name evidence="1" type="ORF">PFFCH_04639</name>
</gene>
<organism evidence="1 2">
    <name type="scientific">Plasmodium falciparum FCH/4</name>
    <dbReference type="NCBI Taxonomy" id="1036724"/>
    <lineage>
        <taxon>Eukaryota</taxon>
        <taxon>Sar</taxon>
        <taxon>Alveolata</taxon>
        <taxon>Apicomplexa</taxon>
        <taxon>Aconoidasida</taxon>
        <taxon>Haemosporida</taxon>
        <taxon>Plasmodiidae</taxon>
        <taxon>Plasmodium</taxon>
        <taxon>Plasmodium (Laverania)</taxon>
    </lineage>
</organism>
<reference evidence="1 2" key="2">
    <citation type="submission" date="2013-02" db="EMBL/GenBank/DDBJ databases">
        <title>The Genome Sequence of Plasmodium falciparum FCH/4.</title>
        <authorList>
            <consortium name="The Broad Institute Genome Sequencing Platform"/>
            <consortium name="The Broad Institute Genome Sequencing Center for Infectious Disease"/>
            <person name="Neafsey D."/>
            <person name="Cheeseman I."/>
            <person name="Volkman S."/>
            <person name="Adams J."/>
            <person name="Walker B."/>
            <person name="Young S.K."/>
            <person name="Zeng Q."/>
            <person name="Gargeya S."/>
            <person name="Fitzgerald M."/>
            <person name="Haas B."/>
            <person name="Abouelleil A."/>
            <person name="Alvarado L."/>
            <person name="Arachchi H.M."/>
            <person name="Berlin A.M."/>
            <person name="Chapman S.B."/>
            <person name="Dewar J."/>
            <person name="Goldberg J."/>
            <person name="Griggs A."/>
            <person name="Gujja S."/>
            <person name="Hansen M."/>
            <person name="Howarth C."/>
            <person name="Imamovic A."/>
            <person name="Larimer J."/>
            <person name="McCowan C."/>
            <person name="Murphy C."/>
            <person name="Neiman D."/>
            <person name="Pearson M."/>
            <person name="Priest M."/>
            <person name="Roberts A."/>
            <person name="Saif S."/>
            <person name="Shea T."/>
            <person name="Sisk P."/>
            <person name="Sykes S."/>
            <person name="Wortman J."/>
            <person name="Nusbaum C."/>
            <person name="Birren B."/>
        </authorList>
    </citation>
    <scope>NUCLEOTIDE SEQUENCE [LARGE SCALE GENOMIC DNA]</scope>
    <source>
        <strain evidence="1 2">FCH/4</strain>
    </source>
</reference>
<name>A0A024VIA2_PLAFA</name>
<reference evidence="1 2" key="1">
    <citation type="submission" date="2013-02" db="EMBL/GenBank/DDBJ databases">
        <title>The Genome Annotation of Plasmodium falciparum FCH/4.</title>
        <authorList>
            <consortium name="The Broad Institute Genome Sequencing Platform"/>
            <consortium name="The Broad Institute Genome Sequencing Center for Infectious Disease"/>
            <person name="Neafsey D."/>
            <person name="Hoffman S."/>
            <person name="Volkman S."/>
            <person name="Rosenthal P."/>
            <person name="Walker B."/>
            <person name="Young S.K."/>
            <person name="Zeng Q."/>
            <person name="Gargeya S."/>
            <person name="Fitzgerald M."/>
            <person name="Haas B."/>
            <person name="Abouelleil A."/>
            <person name="Allen A.W."/>
            <person name="Alvarado L."/>
            <person name="Arachchi H.M."/>
            <person name="Berlin A.M."/>
            <person name="Chapman S.B."/>
            <person name="Gainer-Dewar J."/>
            <person name="Goldberg J."/>
            <person name="Griggs A."/>
            <person name="Gujja S."/>
            <person name="Hansen M."/>
            <person name="Howarth C."/>
            <person name="Imamovic A."/>
            <person name="Ireland A."/>
            <person name="Larimer J."/>
            <person name="McCowan C."/>
            <person name="Murphy C."/>
            <person name="Pearson M."/>
            <person name="Poon T.W."/>
            <person name="Priest M."/>
            <person name="Roberts A."/>
            <person name="Saif S."/>
            <person name="Shea T."/>
            <person name="Sisk P."/>
            <person name="Sykes S."/>
            <person name="Wortman J."/>
            <person name="Nusbaum C."/>
            <person name="Birren B."/>
        </authorList>
    </citation>
    <scope>NUCLEOTIDE SEQUENCE [LARGE SCALE GENOMIC DNA]</scope>
    <source>
        <strain evidence="1 2">FCH/4</strain>
    </source>
</reference>
<evidence type="ECO:0000313" key="2">
    <source>
        <dbReference type="Proteomes" id="UP000030656"/>
    </source>
</evidence>